<reference evidence="1 2" key="1">
    <citation type="submission" date="2020-07" db="EMBL/GenBank/DDBJ databases">
        <title>Halophilic bacteria isolated from french cheeses.</title>
        <authorList>
            <person name="Kothe C.I."/>
            <person name="Farah-Kraiem B."/>
            <person name="Renault P."/>
            <person name="Dridi B."/>
        </authorList>
    </citation>
    <scope>NUCLEOTIDE SEQUENCE [LARGE SCALE GENOMIC DNA]</scope>
    <source>
        <strain evidence="1 2">FME16</strain>
    </source>
</reference>
<evidence type="ECO:0000313" key="1">
    <source>
        <dbReference type="EMBL" id="MBE0403056.1"/>
    </source>
</evidence>
<dbReference type="EMBL" id="RRZC01000004">
    <property type="protein sequence ID" value="MBE0403056.1"/>
    <property type="molecule type" value="Genomic_DNA"/>
</dbReference>
<keyword evidence="2" id="KW-1185">Reference proteome</keyword>
<proteinExistence type="predicted"/>
<gene>
    <name evidence="1" type="ORF">EI163_05720</name>
</gene>
<dbReference type="Proteomes" id="UP000754821">
    <property type="component" value="Unassembled WGS sequence"/>
</dbReference>
<name>A0ABR9FAK9_9GAMM</name>
<evidence type="ECO:0000313" key="2">
    <source>
        <dbReference type="Proteomes" id="UP000754821"/>
    </source>
</evidence>
<comment type="caution">
    <text evidence="1">The sequence shown here is derived from an EMBL/GenBank/DDBJ whole genome shotgun (WGS) entry which is preliminary data.</text>
</comment>
<organism evidence="1 2">
    <name type="scientific">Halomonas citrativorans</name>
    <dbReference type="NCBI Taxonomy" id="2742612"/>
    <lineage>
        <taxon>Bacteria</taxon>
        <taxon>Pseudomonadati</taxon>
        <taxon>Pseudomonadota</taxon>
        <taxon>Gammaproteobacteria</taxon>
        <taxon>Oceanospirillales</taxon>
        <taxon>Halomonadaceae</taxon>
        <taxon>Halomonas</taxon>
    </lineage>
</organism>
<sequence>MGYSETLWRKRLERKGWVSLRRATPPGYRLIEFHLIWKGQLFSGRIAVNRLNAGDISTPGTVLFLIRRTDQITEGVWRLSAGGETGIIRRPWQK</sequence>
<accession>A0ABR9FAK9</accession>
<dbReference type="RefSeq" id="WP_192527015.1">
    <property type="nucleotide sequence ID" value="NZ_RRZC01000004.1"/>
</dbReference>
<protein>
    <submittedName>
        <fullName evidence="1">Uncharacterized protein</fullName>
    </submittedName>
</protein>